<dbReference type="Gene3D" id="2.10.70.10">
    <property type="entry name" value="Complement Module, domain 1"/>
    <property type="match status" value="35"/>
</dbReference>
<feature type="domain" description="Sushi" evidence="25">
    <location>
        <begin position="1918"/>
        <end position="1975"/>
    </location>
</feature>
<dbReference type="InterPro" id="IPR013320">
    <property type="entry name" value="ConA-like_dom_sf"/>
</dbReference>
<dbReference type="PROSITE" id="PS01186">
    <property type="entry name" value="EGF_2"/>
    <property type="match status" value="9"/>
</dbReference>
<feature type="domain" description="Sushi" evidence="25">
    <location>
        <begin position="3356"/>
        <end position="3413"/>
    </location>
</feature>
<dbReference type="FunFam" id="2.10.70.10:FF:000179">
    <property type="entry name" value="sushi, von Willebrand factor type A, EGF and pentraxin domain-containing protein 1 isoform X2"/>
    <property type="match status" value="1"/>
</dbReference>
<feature type="domain" description="Pentraxin (PTX)" evidence="26">
    <location>
        <begin position="1438"/>
        <end position="1643"/>
    </location>
</feature>
<feature type="chain" id="PRO_5043994458" description="Sushi, von Willebrand factor type A, EGF and pentraxin domain-containing protein 1" evidence="21">
    <location>
        <begin position="28"/>
        <end position="3676"/>
    </location>
</feature>
<dbReference type="GO" id="GO:0016477">
    <property type="term" value="P:cell migration"/>
    <property type="evidence" value="ECO:0007669"/>
    <property type="project" value="Ensembl"/>
</dbReference>
<dbReference type="FunFam" id="2.10.70.10:FF:000011">
    <property type="entry name" value="CUB and sushi domain-containing protein 3 isoform A"/>
    <property type="match status" value="1"/>
</dbReference>
<dbReference type="SMART" id="SM00327">
    <property type="entry name" value="VWA"/>
    <property type="match status" value="1"/>
</dbReference>
<dbReference type="InterPro" id="IPR011641">
    <property type="entry name" value="Tyr-kin_ephrin_A/B_rcpt-like"/>
</dbReference>
<dbReference type="STRING" id="80972.ENSAOCP00000029026"/>
<feature type="domain" description="Sushi" evidence="25">
    <location>
        <begin position="3173"/>
        <end position="3235"/>
    </location>
</feature>
<feature type="disulfide bond" evidence="19">
    <location>
        <begin position="2004"/>
        <end position="2031"/>
    </location>
</feature>
<dbReference type="PROSITE" id="PS50234">
    <property type="entry name" value="VWFA"/>
    <property type="match status" value="1"/>
</dbReference>
<dbReference type="Pfam" id="PF12661">
    <property type="entry name" value="hEGF"/>
    <property type="match status" value="1"/>
</dbReference>
<dbReference type="InterPro" id="IPR002035">
    <property type="entry name" value="VWF_A"/>
</dbReference>
<feature type="disulfide bond" evidence="19">
    <location>
        <begin position="2540"/>
        <end position="2567"/>
    </location>
</feature>
<feature type="domain" description="Sushi" evidence="25">
    <location>
        <begin position="1703"/>
        <end position="1760"/>
    </location>
</feature>
<dbReference type="InterPro" id="IPR013032">
    <property type="entry name" value="EGF-like_CS"/>
</dbReference>
<dbReference type="FunFam" id="2.10.25.10:FF:000038">
    <property type="entry name" value="Fibrillin 2"/>
    <property type="match status" value="1"/>
</dbReference>
<feature type="domain" description="Sushi" evidence="25">
    <location>
        <begin position="2277"/>
        <end position="2335"/>
    </location>
</feature>
<evidence type="ECO:0000313" key="28">
    <source>
        <dbReference type="Proteomes" id="UP001501940"/>
    </source>
</evidence>
<evidence type="ECO:0000256" key="16">
    <source>
        <dbReference type="ARBA" id="ARBA00023242"/>
    </source>
</evidence>
<dbReference type="FunFam" id="2.10.25.10:FF:000225">
    <property type="entry name" value="Sushi, von Willebrand factor type A, EGF and pentraxin domain containing 1"/>
    <property type="match status" value="1"/>
</dbReference>
<feature type="disulfide bond" evidence="19">
    <location>
        <begin position="2736"/>
        <end position="2763"/>
    </location>
</feature>
<dbReference type="GO" id="GO:0005509">
    <property type="term" value="F:calcium ion binding"/>
    <property type="evidence" value="ECO:0007669"/>
    <property type="project" value="InterPro"/>
</dbReference>
<feature type="domain" description="Sushi" evidence="25">
    <location>
        <begin position="2708"/>
        <end position="2765"/>
    </location>
</feature>
<dbReference type="PANTHER" id="PTHR19325">
    <property type="entry name" value="COMPLEMENT COMPONENT-RELATED SUSHI DOMAIN-CONTAINING"/>
    <property type="match status" value="1"/>
</dbReference>
<evidence type="ECO:0000256" key="3">
    <source>
        <dbReference type="ARBA" id="ARBA00004496"/>
    </source>
</evidence>
<keyword evidence="9 21" id="KW-0732">Signal</keyword>
<feature type="domain" description="Sushi" evidence="25">
    <location>
        <begin position="2217"/>
        <end position="2276"/>
    </location>
</feature>
<feature type="disulfide bond" evidence="18">
    <location>
        <begin position="1233"/>
        <end position="1242"/>
    </location>
</feature>
<dbReference type="SUPFAM" id="SSF57535">
    <property type="entry name" value="Complement control module/SCR domain"/>
    <property type="match status" value="35"/>
</dbReference>
<reference evidence="27 28" key="1">
    <citation type="submission" date="2022-01" db="EMBL/GenBank/DDBJ databases">
        <title>A chromosome-scale genome assembly of the false clownfish, Amphiprion ocellaris.</title>
        <authorList>
            <person name="Ryu T."/>
        </authorList>
    </citation>
    <scope>NUCLEOTIDE SEQUENCE [LARGE SCALE GENOMIC DNA]</scope>
</reference>
<dbReference type="Gene3D" id="3.40.50.410">
    <property type="entry name" value="von Willebrand factor, type A domain"/>
    <property type="match status" value="1"/>
</dbReference>
<keyword evidence="5" id="KW-0963">Cytoplasm</keyword>
<dbReference type="PROSITE" id="PS00010">
    <property type="entry name" value="ASX_HYDROXYL"/>
    <property type="match status" value="6"/>
</dbReference>
<feature type="domain" description="EGF-like" evidence="22">
    <location>
        <begin position="1245"/>
        <end position="1281"/>
    </location>
</feature>
<feature type="disulfide bond" evidence="19">
    <location>
        <begin position="3384"/>
        <end position="3411"/>
    </location>
</feature>
<feature type="disulfide bond" evidence="19">
    <location>
        <begin position="2968"/>
        <end position="2995"/>
    </location>
</feature>
<dbReference type="FunFam" id="2.60.120.200:FF:000012">
    <property type="entry name" value="neuronal pentraxin receptor"/>
    <property type="match status" value="1"/>
</dbReference>
<name>A0A3Q1DCW3_AMPOC</name>
<dbReference type="PROSITE" id="PS50825">
    <property type="entry name" value="HYR"/>
    <property type="match status" value="2"/>
</dbReference>
<feature type="disulfide bond" evidence="19">
    <location>
        <begin position="2910"/>
        <end position="2937"/>
    </location>
</feature>
<feature type="domain" description="Sushi" evidence="25">
    <location>
        <begin position="3236"/>
        <end position="3293"/>
    </location>
</feature>
<dbReference type="InterPro" id="IPR035976">
    <property type="entry name" value="Sushi/SCR/CCP_sf"/>
</dbReference>
<dbReference type="GO" id="GO:0005576">
    <property type="term" value="C:extracellular region"/>
    <property type="evidence" value="ECO:0007669"/>
    <property type="project" value="UniProtKB-SubCell"/>
</dbReference>
<feature type="disulfide bond" evidence="19">
    <location>
        <begin position="2482"/>
        <end position="2509"/>
    </location>
</feature>
<dbReference type="PROSITE" id="PS51828">
    <property type="entry name" value="PTX_2"/>
    <property type="match status" value="1"/>
</dbReference>
<dbReference type="SMART" id="SM00159">
    <property type="entry name" value="PTX"/>
    <property type="match status" value="1"/>
</dbReference>
<sequence>MLCQRCSLTPSWTTCLLVLCILNVWTAAWPAAQQSQTQPQSRRSRQMSPLSSSSSAGNLSESAESKVERLGQAFKRNVRELREKSSCLDLVFLVDESSSVGASNFLSELRFVRKMLSDFPVAPEDTRVALVTFSSKTHVVTRVDHISAPKSHQHKCSLFNQEIPAINYRGGGTYTKGAFQRAAQILRHSRGNATKVIFLITDGYSNGGDPRPVAAALRERGVEIFTLGIWQGNIRELHDMASNPKDQHCYLVHNFAEFEALARRALHEDLPTGSYIQEDLSRCSSLCEVGKDCCDLMASCKCGTHTGQYDCICEKGYYGKGLQHECTACPPGTYKPEGTPGGLSTCLSCPDSQHTSQPGSTSVDDCVCKPGYQPVGMTCQVVYCPALSPPENGFFIQNVCNNHFDAACGVRCQPGFDPQGSSIRLCQADGTWSGTPASCKVRSCLPLSRPQHGFLRCSDGGASYRAECQVGCDRGYRLEGDSRLTCQASSQWSGPQPRCVEVRCPPIVTQKNILLSPPACGKRAVSPGFVCLLSCRQGYSLQGNRKAVCLGSGNWTANIHKAVCTDAEPPWLQCPTDIVAETDERRGTANISWDVPAATDNSKEEVVVQVKPVYSPPQLLPIGKEAITYIATDRSGNQANCSFTVTVIDTEPPFIDRCRSPPTVQATNTETPVVWEVPQFSDNSGGRLTVTSSHSPGSLFPVGETLVQYTATDAAGNSRTCNLTVSVQGTTCEQPYVPVNGDFICTEEEEGVNCTLHCKDGYSFTQDAVHSYFCAYNGVWEPPYSSDRPDCSLNRIANNGFKPFEMLFKASRCDDVDLVKSFTGEFNSKLGGMLPNICSSDDVTCKLEVMSQGHCLEYNYDYENGFSIAPGGWSNSWGPQGAQDYAYFESGFATGSRQLPGRQPDRSVQPQHRTKRHRKITGPTRDQKIQIFFNITASIPLPLSRNDSVEVANQKRLLRTLEQLTNRLKRTLAKQPLSSFHLSSEMIVADPKSLESKKASLYCRPGSVLKGRMCVQCPVGTYFSLEYNECESCWLGSYQDQEGQLECKSCPEGTSTAYLHSRSISECKGQCKPGSRSLNGLEICESCPLGHFQPGFGARECLVCPDETSTVTRGAVDEAECGVPCSAGHFSRTGLVPCYPCPRDYYQPEHGRSFCLSCPFYGTTTITGATTIQHCSSFGSSFLPKEESVTAAPEVEVSEDYQASSQVFHECFLNPCQNKGTCEEVGAGYVCTCMPGFTGAKCEVDIDECDSAPCQNGGLCKDGMGDFQCQCKPGFLGSLCEAEVNECVSSPCLNEGVCVDEVNKFKCSCAAGFTGSRCELEINECLSNPCLNGGVCEDLTGGYSCNCAVGFSGDSCEINIDECYSTPCLNGGSCLDAVNNFRCQCVEGYRGRLCEVDVDECDPNPCVNGASCFDGLGAYTCRCLPGFNGTRCETEMSSAFNLDFEVSGIHGYVMMDGVMPALTEITCTFWMRSVDTTNYGTPVSYAVEGSDNAFLLIDYNGWVLYVNGKERITDCPAVNTGQWYHIGVSWRSWDGDWRIYINGKPSDGGKGLSVGTTIPGGGALVLGQDQDQRGEGFNPVESFVGSISQLNIWDRVLTPQQIKVLASSCPASHVTHRGNVLAWPDFLNGVVGRVKVNLNSIFCAECPKLENAMPHLHVSSVEVSPGAQVQLSCDPGFYLVGEPVLQCQNKGEWSHPLPSCERVSCGPPQPLENGLFQGTDFHASSSVVYQCNAGFYLLGDAKVHCANSGKWGGNPPACLDVDECALGSDCDDHASCQNTDGSYTCTCIHPYSGDGKNCTEPVKCENPGSPEFGHRDGSNFLMGNEVLFGCNDGYELIGSSRLHCLDTGTWDDVVPYCRALSCPAPTVPENSIMKGSNFTYGSKVTFSCKKGFLPQIPYEFQCLTSLRWSGTPPVCHPVTCGGPPTVENADYTLDLNTYMSTVKYTCTEGYRPQGSMEVVCEATGEWSRPVPRCVSVLCHEPPTLRDAVTVGENYELGNKVHYVCKEGYTLIGPETRECLPTGQWSESSAQCVPRSCGPPPAIDHAEPYESHQLFGDTANYYCTDGYVAGNNSKMICNAQGVWAPPDGMAAPRCIANFCLRPPDLSHAILDSVNKPKYASNTEVSYKCEEGFMLNTTATLRCLMGGEWEPSPFDIGCVPVRCSKPESIDRGYVIGTNYSFGAVVAYSCNSGFLIRGEKRRTCKANGEWGGALPICVPVSCSSPPPLRNGYIQVRGRFTFNSKVTYACNAGYRLIGQPERSCQANRQWSNHDPPTCVLLTCDPPPDIVHGHYKGSEFQVGRKVQYVCDEGYELAGDAIWTCLKYGRWDKSRRPRCSPVQCPEPPLEENHLVLKGLDSESGTVELSCEDGYVLEGARILRCTPSQEWNDTFPVCKQVFCGSLPEVSFGGPSSSSPPFPFSSVVTYTCMDGFTLRQEGSVSCLANGQWSTPYPECIPVECPQPVEISNGIVDVQGLMYLSKALYSCKTGYNLVGNFTVLCGEKGLWIGGVPSCRPIECSIPTQIANGKVGYTKLQFGNSATYSCRRGYRLQGPETLKCLASGEWDIEPPACVQISCTPPQPIESGFVEGQDHSFGVTIFYSCFPGFQLVGQDHLTCEEFGWSSSVPVCVPSDCGLPPHIDFGEYVRVTELGDGSGSASKDTQSLSTHMDLNFLHGTLIEYHCHKGYDLTRHIRLVCQEDGGWNGTAPSCVPAECETPPSPEHGWVNVTDASLGSMVRYSCEEGYELEGEPERHCVSGRLWTDDAPVCRPVSCGDPGVIANGTAHGGEFVYPQVLHYECSPGFALKGSDTIACQADGKWNGRKPQCEPVSCGPPKIPSDITFKGKEYTYNSEIELSCQPGFLLKGKSVTICQADGTWSHQSPTCVPARCGKPSPIPNGSVLGSEFGYNSKVKYECDEGYVLKGDSTRVCQSDGLWDKLPPRCDIISCDPPEDISHGFLNGSSFNYDDVVEYVCFDGYEVVGDPILRCSAQGLWVGNVPQCQPCVCNLPVVKFGVVLGQDRACGDRVHFQCDDGYKLLGPSQAVCEKGGVWSPGVPVCGRGRCSVAPPTVPNAVLQGGSATFPDTAIYRCRPGYQQKGYPHLSCGRDGRWGEPRISCEPVSCGKPPAVAHAQLEGDIFTFPNQVTYRCDDGYKLATQTDFLACQSDGTWSKHSIRCRPTPCLLPTNVSIPQLAITGKELTPVGGTITLSCPPGFYLQGSALAECQVGGSWAPSIMSVSCEMVMCEKPPPLLHGLIEGDSYSYGDFVMYSCLPGFDMKGDSIQTCQGDRTWSGTQPVCVVSSAHSCGPPPTVKNAQVQMTAEPHSHNVSYVCNGGLQLVGPKTVVCLANGTWSLPAPTCEVARGCDSPKQMLHGKVQEHNLNTGRAVEFQCDKGYRLVGDSLVVCMGGNAWSSTFPTCQPKSCPAPPGWKQDSSRNGSPQEFHVGQSVRVTCPKGQQVKGSGTITCRPDQTWSPISSVCERVSCGPPLHVANGVVRGAVFQFGDVAVYSCFGGYAMEGVGRSRCLENGTWTPPPTCRAVCWLQCQNGGVCQRPNTCSCPEGWMGRLCEEPICILPCLNGGRCVAPYQCECPTGWTGTRCHSAVCSSPCLNGGRCIRPNRCSCTSGWSGHDCSRFRTRTRSLWNSSVYSIHNVQRSPGCQEQSRSLKTEWNVGMQLILHSELTS</sequence>
<feature type="domain" description="EGF-like" evidence="22">
    <location>
        <begin position="1207"/>
        <end position="1243"/>
    </location>
</feature>
<dbReference type="Pfam" id="PF00354">
    <property type="entry name" value="Pentaxin"/>
    <property type="match status" value="1"/>
</dbReference>
<feature type="domain" description="EGF-like" evidence="22">
    <location>
        <begin position="1359"/>
        <end position="1395"/>
    </location>
</feature>
<feature type="disulfide bond" evidence="19">
    <location>
        <begin position="3264"/>
        <end position="3291"/>
    </location>
</feature>
<feature type="disulfide bond" evidence="18">
    <location>
        <begin position="1423"/>
        <end position="1432"/>
    </location>
</feature>
<feature type="domain" description="Sushi" evidence="25">
    <location>
        <begin position="382"/>
        <end position="441"/>
    </location>
</feature>
<feature type="domain" description="Sushi" evidence="25">
    <location>
        <begin position="1860"/>
        <end position="1917"/>
    </location>
</feature>
<evidence type="ECO:0000259" key="23">
    <source>
        <dbReference type="PROSITE" id="PS50234"/>
    </source>
</evidence>
<dbReference type="PROSITE" id="PS50026">
    <property type="entry name" value="EGF_3"/>
    <property type="match status" value="9"/>
</dbReference>
<evidence type="ECO:0000256" key="12">
    <source>
        <dbReference type="ARBA" id="ARBA00022889"/>
    </source>
</evidence>
<feature type="disulfide bond" evidence="19">
    <location>
        <begin position="412"/>
        <end position="439"/>
    </location>
</feature>
<dbReference type="InterPro" id="IPR003410">
    <property type="entry name" value="HYR_dom"/>
</dbReference>
<dbReference type="InterPro" id="IPR000152">
    <property type="entry name" value="EGF-type_Asp/Asn_hydroxyl_site"/>
</dbReference>
<feature type="domain" description="Sushi" evidence="25">
    <location>
        <begin position="502"/>
        <end position="566"/>
    </location>
</feature>
<feature type="domain" description="Sushi" evidence="25">
    <location>
        <begin position="3414"/>
        <end position="3474"/>
    </location>
</feature>
<dbReference type="GO" id="GO:0005737">
    <property type="term" value="C:cytoplasm"/>
    <property type="evidence" value="ECO:0007669"/>
    <property type="project" value="UniProtKB-SubCell"/>
</dbReference>
<dbReference type="FunFam" id="2.10.25.10:FF:000425">
    <property type="entry name" value="Eyes shut homolog"/>
    <property type="match status" value="1"/>
</dbReference>
<evidence type="ECO:0000259" key="22">
    <source>
        <dbReference type="PROSITE" id="PS50026"/>
    </source>
</evidence>
<keyword evidence="11" id="KW-0106">Calcium</keyword>
<dbReference type="FunFam" id="2.10.25.10:FF:000031">
    <property type="entry name" value="neurogenic locus notch homolog protein 3"/>
    <property type="match status" value="1"/>
</dbReference>
<feature type="disulfide bond" evidence="19">
    <location>
        <begin position="3416"/>
        <end position="3459"/>
    </location>
</feature>
<dbReference type="Pfam" id="PF07699">
    <property type="entry name" value="Ephrin_rec_like"/>
    <property type="match status" value="4"/>
</dbReference>
<dbReference type="Gene3D" id="2.10.25.10">
    <property type="entry name" value="Laminin"/>
    <property type="match status" value="10"/>
</dbReference>
<dbReference type="Pfam" id="PF07645">
    <property type="entry name" value="EGF_CA"/>
    <property type="match status" value="1"/>
</dbReference>
<feature type="domain" description="VWFA" evidence="23">
    <location>
        <begin position="89"/>
        <end position="270"/>
    </location>
</feature>
<feature type="region of interest" description="Disordered" evidence="20">
    <location>
        <begin position="895"/>
        <end position="921"/>
    </location>
</feature>
<dbReference type="Pfam" id="PF00008">
    <property type="entry name" value="EGF"/>
    <property type="match status" value="7"/>
</dbReference>
<feature type="domain" description="Sushi" evidence="25">
    <location>
        <begin position="3297"/>
        <end position="3354"/>
    </location>
</feature>
<feature type="disulfide bond" evidence="19">
    <location>
        <begin position="472"/>
        <end position="499"/>
    </location>
</feature>
<dbReference type="PROSITE" id="PS00022">
    <property type="entry name" value="EGF_1"/>
    <property type="match status" value="8"/>
</dbReference>
<dbReference type="SUPFAM" id="SSF53300">
    <property type="entry name" value="vWA-like"/>
    <property type="match status" value="1"/>
</dbReference>
<keyword evidence="13" id="KW-0472">Membrane</keyword>
<feature type="domain" description="EGF-like" evidence="22">
    <location>
        <begin position="1283"/>
        <end position="1319"/>
    </location>
</feature>
<feature type="disulfide bond" evidence="19">
    <location>
        <begin position="3325"/>
        <end position="3352"/>
    </location>
</feature>
<feature type="domain" description="Sushi" evidence="25">
    <location>
        <begin position="2336"/>
        <end position="2393"/>
    </location>
</feature>
<evidence type="ECO:0000313" key="27">
    <source>
        <dbReference type="Ensembl" id="ENSAOCP00000029026.2"/>
    </source>
</evidence>
<dbReference type="CDD" id="cd00054">
    <property type="entry name" value="EGF_CA"/>
    <property type="match status" value="7"/>
</dbReference>
<feature type="disulfide bond" evidence="19">
    <location>
        <begin position="2678"/>
        <end position="2705"/>
    </location>
</feature>
<dbReference type="SUPFAM" id="SSF49899">
    <property type="entry name" value="Concanavalin A-like lectins/glucanases"/>
    <property type="match status" value="1"/>
</dbReference>
<feature type="domain" description="Sushi" evidence="25">
    <location>
        <begin position="2766"/>
        <end position="2823"/>
    </location>
</feature>
<dbReference type="SMART" id="SM00181">
    <property type="entry name" value="EGF"/>
    <property type="match status" value="11"/>
</dbReference>
<dbReference type="SUPFAM" id="SSF57184">
    <property type="entry name" value="Growth factor receptor domain"/>
    <property type="match status" value="3"/>
</dbReference>
<dbReference type="GO" id="GO:0051239">
    <property type="term" value="P:regulation of multicellular organismal process"/>
    <property type="evidence" value="ECO:0007669"/>
    <property type="project" value="UniProtKB-ARBA"/>
</dbReference>
<feature type="domain" description="Sushi" evidence="25">
    <location>
        <begin position="3055"/>
        <end position="3113"/>
    </location>
</feature>
<dbReference type="CDD" id="cd00033">
    <property type="entry name" value="CCP"/>
    <property type="match status" value="35"/>
</dbReference>
<feature type="disulfide bond" evidence="18">
    <location>
        <begin position="3583"/>
        <end position="3592"/>
    </location>
</feature>
<evidence type="ECO:0000256" key="14">
    <source>
        <dbReference type="ARBA" id="ARBA00023157"/>
    </source>
</evidence>
<feature type="domain" description="Sushi" evidence="25">
    <location>
        <begin position="3475"/>
        <end position="3531"/>
    </location>
</feature>
<feature type="disulfide bond" evidence="19">
    <location>
        <begin position="2098"/>
        <end position="2141"/>
    </location>
</feature>
<keyword evidence="8 19" id="KW-0768">Sushi</keyword>
<evidence type="ECO:0000256" key="20">
    <source>
        <dbReference type="SAM" id="MobiDB-lite"/>
    </source>
</evidence>
<keyword evidence="28" id="KW-1185">Reference proteome</keyword>
<evidence type="ECO:0000256" key="9">
    <source>
        <dbReference type="ARBA" id="ARBA00022729"/>
    </source>
</evidence>
<feature type="region of interest" description="Disordered" evidence="20">
    <location>
        <begin position="35"/>
        <end position="64"/>
    </location>
</feature>
<feature type="disulfide bond" evidence="19">
    <location>
        <begin position="2424"/>
        <end position="2451"/>
    </location>
</feature>
<feature type="disulfide bond" evidence="18">
    <location>
        <begin position="3615"/>
        <end position="3624"/>
    </location>
</feature>
<feature type="domain" description="Sushi" evidence="25">
    <location>
        <begin position="3114"/>
        <end position="3172"/>
    </location>
</feature>
<comment type="subcellular location">
    <subcellularLocation>
        <location evidence="3">Cytoplasm</location>
    </subcellularLocation>
    <subcellularLocation>
        <location evidence="2">Membrane</location>
        <topology evidence="2">Peripheral membrane protein</topology>
    </subcellularLocation>
    <subcellularLocation>
        <location evidence="1">Nucleus</location>
    </subcellularLocation>
    <subcellularLocation>
        <location evidence="4">Secreted</location>
    </subcellularLocation>
</comment>
<dbReference type="GO" id="GO:0090136">
    <property type="term" value="P:epithelial cell-cell adhesion"/>
    <property type="evidence" value="ECO:0007669"/>
    <property type="project" value="Ensembl"/>
</dbReference>
<dbReference type="GO" id="GO:0036303">
    <property type="term" value="P:lymph vessel morphogenesis"/>
    <property type="evidence" value="ECO:0007669"/>
    <property type="project" value="Ensembl"/>
</dbReference>
<dbReference type="FunFam" id="2.10.25.10:FF:000122">
    <property type="entry name" value="Protein crumbs homolog 2"/>
    <property type="match status" value="3"/>
</dbReference>
<feature type="disulfide bond" evidence="18">
    <location>
        <begin position="1347"/>
        <end position="1356"/>
    </location>
</feature>
<feature type="disulfide bond" evidence="19">
    <location>
        <begin position="2364"/>
        <end position="2391"/>
    </location>
</feature>
<dbReference type="GO" id="GO:0009913">
    <property type="term" value="P:epidermal cell differentiation"/>
    <property type="evidence" value="ECO:0007669"/>
    <property type="project" value="Ensembl"/>
</dbReference>
<feature type="disulfide bond" evidence="19">
    <location>
        <begin position="3445"/>
        <end position="3472"/>
    </location>
</feature>
<feature type="domain" description="Sushi" evidence="25">
    <location>
        <begin position="2454"/>
        <end position="2511"/>
    </location>
</feature>
<feature type="disulfide bond" evidence="19">
    <location>
        <begin position="1946"/>
        <end position="1973"/>
    </location>
</feature>
<gene>
    <name evidence="27" type="primary">SVEP1</name>
</gene>
<evidence type="ECO:0000256" key="8">
    <source>
        <dbReference type="ARBA" id="ARBA00022659"/>
    </source>
</evidence>
<feature type="domain" description="Sushi" evidence="25">
    <location>
        <begin position="1802"/>
        <end position="1859"/>
    </location>
</feature>
<dbReference type="InterPro" id="IPR009030">
    <property type="entry name" value="Growth_fac_rcpt_cys_sf"/>
</dbReference>
<dbReference type="InterPro" id="IPR001759">
    <property type="entry name" value="PTX_dom"/>
</dbReference>
<evidence type="ECO:0000256" key="17">
    <source>
        <dbReference type="ARBA" id="ARBA00067719"/>
    </source>
</evidence>
<dbReference type="FunFam" id="2.10.25.10:FF:000143">
    <property type="entry name" value="Protein crumbs 1"/>
    <property type="match status" value="1"/>
</dbReference>
<evidence type="ECO:0000256" key="6">
    <source>
        <dbReference type="ARBA" id="ARBA00022525"/>
    </source>
</evidence>
<feature type="domain" description="Sushi" evidence="25">
    <location>
        <begin position="1644"/>
        <end position="1702"/>
    </location>
</feature>
<dbReference type="GeneTree" id="ENSGT00940000156061"/>
<dbReference type="PROSITE" id="PS50923">
    <property type="entry name" value="SUSHI"/>
    <property type="match status" value="35"/>
</dbReference>
<feature type="domain" description="EGF-like" evidence="22">
    <location>
        <begin position="3561"/>
        <end position="3593"/>
    </location>
</feature>
<feature type="disulfide bond" evidence="19">
    <location>
        <begin position="2852"/>
        <end position="2879"/>
    </location>
</feature>
<evidence type="ECO:0000256" key="10">
    <source>
        <dbReference type="ARBA" id="ARBA00022737"/>
    </source>
</evidence>
<evidence type="ECO:0000256" key="13">
    <source>
        <dbReference type="ARBA" id="ARBA00023136"/>
    </source>
</evidence>
<feature type="disulfide bond" evidence="18">
    <location>
        <begin position="3565"/>
        <end position="3575"/>
    </location>
</feature>
<feature type="disulfide bond" evidence="19">
    <location>
        <begin position="3175"/>
        <end position="3218"/>
    </location>
</feature>
<dbReference type="PRINTS" id="PR00895">
    <property type="entry name" value="PENTAXIN"/>
</dbReference>
<feature type="disulfide bond" evidence="19">
    <location>
        <begin position="1830"/>
        <end position="1857"/>
    </location>
</feature>
<evidence type="ECO:0000256" key="4">
    <source>
        <dbReference type="ARBA" id="ARBA00004613"/>
    </source>
</evidence>
<comment type="caution">
    <text evidence="18">Lacks conserved residue(s) required for the propagation of feature annotation.</text>
</comment>
<feature type="domain" description="EGF-like" evidence="22">
    <location>
        <begin position="1760"/>
        <end position="1799"/>
    </location>
</feature>
<keyword evidence="14 18" id="KW-1015">Disulfide bond</keyword>
<keyword evidence="10" id="KW-0677">Repeat</keyword>
<dbReference type="InterPro" id="IPR000742">
    <property type="entry name" value="EGF"/>
</dbReference>
<feature type="domain" description="Sushi" evidence="25">
    <location>
        <begin position="2940"/>
        <end position="2997"/>
    </location>
</feature>
<dbReference type="InterPro" id="IPR050350">
    <property type="entry name" value="Compl-Cell_Adhes-Reg"/>
</dbReference>
<evidence type="ECO:0000256" key="18">
    <source>
        <dbReference type="PROSITE-ProRule" id="PRU00076"/>
    </source>
</evidence>
<feature type="disulfide bond" evidence="19">
    <location>
        <begin position="1731"/>
        <end position="1758"/>
    </location>
</feature>
<dbReference type="SUPFAM" id="SSF57196">
    <property type="entry name" value="EGF/Laminin"/>
    <property type="match status" value="1"/>
</dbReference>
<feature type="domain" description="EGF-like" evidence="22">
    <location>
        <begin position="3594"/>
        <end position="3625"/>
    </location>
</feature>
<feature type="domain" description="Sushi" evidence="25">
    <location>
        <begin position="2998"/>
        <end position="3054"/>
    </location>
</feature>
<feature type="domain" description="HYR" evidence="24">
    <location>
        <begin position="565"/>
        <end position="647"/>
    </location>
</feature>
<feature type="domain" description="Sushi" evidence="25">
    <location>
        <begin position="2627"/>
        <end position="2707"/>
    </location>
</feature>
<evidence type="ECO:0000256" key="1">
    <source>
        <dbReference type="ARBA" id="ARBA00004123"/>
    </source>
</evidence>
<evidence type="ECO:0000259" key="25">
    <source>
        <dbReference type="PROSITE" id="PS50923"/>
    </source>
</evidence>
<feature type="domain" description="EGF-like" evidence="22">
    <location>
        <begin position="1321"/>
        <end position="1357"/>
    </location>
</feature>
<dbReference type="InterPro" id="IPR036465">
    <property type="entry name" value="vWFA_dom_sf"/>
</dbReference>
<dbReference type="SMART" id="SM00032">
    <property type="entry name" value="CCP"/>
    <property type="match status" value="35"/>
</dbReference>
<feature type="disulfide bond" evidence="19">
    <location>
        <begin position="2187"/>
        <end position="2214"/>
    </location>
</feature>
<dbReference type="InterPro" id="IPR000436">
    <property type="entry name" value="Sushi_SCR_CCP_dom"/>
</dbReference>
<feature type="domain" description="HYR" evidence="24">
    <location>
        <begin position="648"/>
        <end position="729"/>
    </location>
</feature>
<dbReference type="PANTHER" id="PTHR19325:SF574">
    <property type="entry name" value="SUSHI, VON WILLEBRAND FACTOR TYPE A, EGF AND PENTRAXIN DOMAIN-CONTAINING PROTEIN 1"/>
    <property type="match status" value="1"/>
</dbReference>
<dbReference type="GO" id="GO:0005102">
    <property type="term" value="F:signaling receptor binding"/>
    <property type="evidence" value="ECO:0007669"/>
    <property type="project" value="UniProtKB-ARBA"/>
</dbReference>
<protein>
    <recommendedName>
        <fullName evidence="17">Sushi, von Willebrand factor type A, EGF and pentraxin domain-containing protein 1</fullName>
    </recommendedName>
</protein>
<reference evidence="27" key="3">
    <citation type="submission" date="2025-09" db="UniProtKB">
        <authorList>
            <consortium name="Ensembl"/>
        </authorList>
    </citation>
    <scope>IDENTIFICATION</scope>
</reference>
<feature type="disulfide bond" evidence="19">
    <location>
        <begin position="3025"/>
        <end position="3052"/>
    </location>
</feature>
<dbReference type="InterPro" id="IPR001881">
    <property type="entry name" value="EGF-like_Ca-bd_dom"/>
</dbReference>
<feature type="domain" description="Sushi" evidence="25">
    <location>
        <begin position="2034"/>
        <end position="2095"/>
    </location>
</feature>
<feature type="disulfide bond" evidence="18">
    <location>
        <begin position="1385"/>
        <end position="1394"/>
    </location>
</feature>
<reference evidence="27" key="2">
    <citation type="submission" date="2025-08" db="UniProtKB">
        <authorList>
            <consortium name="Ensembl"/>
        </authorList>
    </citation>
    <scope>IDENTIFICATION</scope>
</reference>
<feature type="domain" description="Sushi" evidence="25">
    <location>
        <begin position="730"/>
        <end position="793"/>
    </location>
</feature>
<evidence type="ECO:0000256" key="15">
    <source>
        <dbReference type="ARBA" id="ARBA00023180"/>
    </source>
</evidence>
<organism evidence="27 28">
    <name type="scientific">Amphiprion ocellaris</name>
    <name type="common">Clown anemonefish</name>
    <dbReference type="NCBI Taxonomy" id="80972"/>
    <lineage>
        <taxon>Eukaryota</taxon>
        <taxon>Metazoa</taxon>
        <taxon>Chordata</taxon>
        <taxon>Craniata</taxon>
        <taxon>Vertebrata</taxon>
        <taxon>Euteleostomi</taxon>
        <taxon>Actinopterygii</taxon>
        <taxon>Neopterygii</taxon>
        <taxon>Teleostei</taxon>
        <taxon>Neoteleostei</taxon>
        <taxon>Acanthomorphata</taxon>
        <taxon>Ovalentaria</taxon>
        <taxon>Pomacentridae</taxon>
        <taxon>Amphiprion</taxon>
    </lineage>
</organism>
<feature type="domain" description="EGF-like" evidence="22">
    <location>
        <begin position="1397"/>
        <end position="1433"/>
    </location>
</feature>
<feature type="domain" description="Sushi" evidence="25">
    <location>
        <begin position="2096"/>
        <end position="2158"/>
    </location>
</feature>
<feature type="domain" description="Sushi" evidence="25">
    <location>
        <begin position="442"/>
        <end position="501"/>
    </location>
</feature>
<feature type="domain" description="Sushi" evidence="25">
    <location>
        <begin position="1976"/>
        <end position="2033"/>
    </location>
</feature>
<evidence type="ECO:0000256" key="5">
    <source>
        <dbReference type="ARBA" id="ARBA00022490"/>
    </source>
</evidence>
<feature type="domain" description="Sushi" evidence="25">
    <location>
        <begin position="2394"/>
        <end position="2453"/>
    </location>
</feature>
<dbReference type="CDD" id="cd01450">
    <property type="entry name" value="vWFA_subfamily_ECM"/>
    <property type="match status" value="1"/>
</dbReference>
<proteinExistence type="predicted"/>
<dbReference type="Gene3D" id="2.10.50.10">
    <property type="entry name" value="Tumor Necrosis Factor Receptor, subunit A, domain 2"/>
    <property type="match status" value="3"/>
</dbReference>
<feature type="domain" description="Sushi" evidence="25">
    <location>
        <begin position="2824"/>
        <end position="2881"/>
    </location>
</feature>
<dbReference type="SMART" id="SM00179">
    <property type="entry name" value="EGF_CA"/>
    <property type="match status" value="8"/>
</dbReference>
<feature type="domain" description="Sushi" evidence="25">
    <location>
        <begin position="2570"/>
        <end position="2626"/>
    </location>
</feature>
<dbReference type="Pfam" id="PF02494">
    <property type="entry name" value="HYR"/>
    <property type="match status" value="2"/>
</dbReference>
<evidence type="ECO:0000256" key="2">
    <source>
        <dbReference type="ARBA" id="ARBA00004170"/>
    </source>
</evidence>
<feature type="domain" description="Sushi" evidence="25">
    <location>
        <begin position="2159"/>
        <end position="2216"/>
    </location>
</feature>
<feature type="disulfide bond" evidence="18">
    <location>
        <begin position="1271"/>
        <end position="1280"/>
    </location>
</feature>
<accession>A0A3Q1DCW3</accession>
<dbReference type="InterPro" id="IPR018097">
    <property type="entry name" value="EGF_Ca-bd_CS"/>
</dbReference>
<feature type="disulfide bond" evidence="19">
    <location>
        <begin position="2794"/>
        <end position="2821"/>
    </location>
</feature>
<feature type="signal peptide" evidence="21">
    <location>
        <begin position="1"/>
        <end position="27"/>
    </location>
</feature>
<dbReference type="Pfam" id="PF00084">
    <property type="entry name" value="Sushi"/>
    <property type="match status" value="34"/>
</dbReference>
<evidence type="ECO:0000259" key="26">
    <source>
        <dbReference type="PROSITE" id="PS51828"/>
    </source>
</evidence>
<dbReference type="PROSITE" id="PS01187">
    <property type="entry name" value="EGF_CA"/>
    <property type="match status" value="3"/>
</dbReference>
<dbReference type="Ensembl" id="ENSAOCT00000022735.2">
    <property type="protein sequence ID" value="ENSAOCP00000029026.2"/>
    <property type="gene ID" value="ENSAOCG00000019063.2"/>
</dbReference>
<keyword evidence="15" id="KW-0325">Glycoprotein</keyword>
<feature type="domain" description="Sushi" evidence="25">
    <location>
        <begin position="2512"/>
        <end position="2569"/>
    </location>
</feature>
<dbReference type="InterPro" id="IPR049883">
    <property type="entry name" value="NOTCH1_EGF-like"/>
</dbReference>
<dbReference type="GO" id="GO:0016020">
    <property type="term" value="C:membrane"/>
    <property type="evidence" value="ECO:0007669"/>
    <property type="project" value="UniProtKB-SubCell"/>
</dbReference>
<feature type="disulfide bond" evidence="18">
    <location>
        <begin position="1309"/>
        <end position="1318"/>
    </location>
</feature>
<evidence type="ECO:0000256" key="19">
    <source>
        <dbReference type="PROSITE-ProRule" id="PRU00302"/>
    </source>
</evidence>
<feature type="disulfide bond" evidence="18">
    <location>
        <begin position="3597"/>
        <end position="3607"/>
    </location>
</feature>
<keyword evidence="6" id="KW-0964">Secreted</keyword>
<dbReference type="GO" id="GO:0005634">
    <property type="term" value="C:nucleus"/>
    <property type="evidence" value="ECO:0007669"/>
    <property type="project" value="UniProtKB-SubCell"/>
</dbReference>
<evidence type="ECO:0000256" key="11">
    <source>
        <dbReference type="ARBA" id="ARBA00022837"/>
    </source>
</evidence>
<evidence type="ECO:0000256" key="7">
    <source>
        <dbReference type="ARBA" id="ARBA00022536"/>
    </source>
</evidence>
<dbReference type="SMART" id="SM01411">
    <property type="entry name" value="Ephrin_rec_like"/>
    <property type="match status" value="4"/>
</dbReference>
<dbReference type="Proteomes" id="UP001501940">
    <property type="component" value="Chromosome 23"/>
</dbReference>
<feature type="disulfide bond" evidence="19">
    <location>
        <begin position="3084"/>
        <end position="3111"/>
    </location>
</feature>
<dbReference type="Gene3D" id="2.60.120.200">
    <property type="match status" value="1"/>
</dbReference>
<feature type="disulfide bond" evidence="19">
    <location>
        <begin position="1673"/>
        <end position="1700"/>
    </location>
</feature>
<evidence type="ECO:0000256" key="21">
    <source>
        <dbReference type="SAM" id="SignalP"/>
    </source>
</evidence>
<dbReference type="FunFam" id="2.10.50.10:FF:000018">
    <property type="entry name" value="Sushi, von Willebrand factor type A, EGF and pentraxin domain-containing 1"/>
    <property type="match status" value="2"/>
</dbReference>
<feature type="disulfide bond" evidence="19">
    <location>
        <begin position="1888"/>
        <end position="1915"/>
    </location>
</feature>
<keyword evidence="12" id="KW-0130">Cell adhesion</keyword>
<feature type="compositionally biased region" description="Low complexity" evidence="20">
    <location>
        <begin position="35"/>
        <end position="62"/>
    </location>
</feature>
<evidence type="ECO:0000259" key="24">
    <source>
        <dbReference type="PROSITE" id="PS50825"/>
    </source>
</evidence>
<keyword evidence="7 18" id="KW-0245">EGF-like domain</keyword>
<keyword evidence="16" id="KW-0539">Nucleus</keyword>
<feature type="domain" description="Sushi" evidence="25">
    <location>
        <begin position="2882"/>
        <end position="2939"/>
    </location>
</feature>
<dbReference type="Pfam" id="PF00092">
    <property type="entry name" value="VWA"/>
    <property type="match status" value="1"/>
</dbReference>